<feature type="domain" description="Glycine zipper" evidence="2">
    <location>
        <begin position="40"/>
        <end position="82"/>
    </location>
</feature>
<keyword evidence="1" id="KW-0732">Signal</keyword>
<evidence type="ECO:0000256" key="1">
    <source>
        <dbReference type="SAM" id="SignalP"/>
    </source>
</evidence>
<feature type="chain" id="PRO_5047547751" evidence="1">
    <location>
        <begin position="27"/>
        <end position="95"/>
    </location>
</feature>
<evidence type="ECO:0000259" key="2">
    <source>
        <dbReference type="Pfam" id="PF13488"/>
    </source>
</evidence>
<keyword evidence="4" id="KW-1185">Reference proteome</keyword>
<dbReference type="Proteomes" id="UP000831785">
    <property type="component" value="Chromosome"/>
</dbReference>
<reference evidence="3 4" key="1">
    <citation type="submission" date="2022-04" db="EMBL/GenBank/DDBJ databases">
        <title>Hymenobacter sp. isolated from the air.</title>
        <authorList>
            <person name="Won M."/>
            <person name="Lee C.-M."/>
            <person name="Woen H.-Y."/>
            <person name="Kwon S.-W."/>
        </authorList>
    </citation>
    <scope>NUCLEOTIDE SEQUENCE [LARGE SCALE GENOMIC DNA]</scope>
    <source>
        <strain evidence="4">5116 S-27</strain>
    </source>
</reference>
<dbReference type="InterPro" id="IPR039567">
    <property type="entry name" value="Gly-zipper"/>
</dbReference>
<feature type="signal peptide" evidence="1">
    <location>
        <begin position="1"/>
        <end position="26"/>
    </location>
</feature>
<dbReference type="EMBL" id="CP095049">
    <property type="protein sequence ID" value="UOQ54791.1"/>
    <property type="molecule type" value="Genomic_DNA"/>
</dbReference>
<protein>
    <submittedName>
        <fullName evidence="3">YMGG-like glycine zipper-containing protein</fullName>
    </submittedName>
</protein>
<dbReference type="RefSeq" id="WP_244722290.1">
    <property type="nucleotide sequence ID" value="NZ_CP095049.1"/>
</dbReference>
<evidence type="ECO:0000313" key="4">
    <source>
        <dbReference type="Proteomes" id="UP000831785"/>
    </source>
</evidence>
<name>A0ABY4FJS4_9BACT</name>
<accession>A0ABY4FJS4</accession>
<dbReference type="Pfam" id="PF13488">
    <property type="entry name" value="Gly-zipper_Omp"/>
    <property type="match status" value="1"/>
</dbReference>
<proteinExistence type="predicted"/>
<organism evidence="3 4">
    <name type="scientific">Hymenobacter cellulosivorans</name>
    <dbReference type="NCBI Taxonomy" id="2932249"/>
    <lineage>
        <taxon>Bacteria</taxon>
        <taxon>Pseudomonadati</taxon>
        <taxon>Bacteroidota</taxon>
        <taxon>Cytophagia</taxon>
        <taxon>Cytophagales</taxon>
        <taxon>Hymenobacteraceae</taxon>
        <taxon>Hymenobacter</taxon>
    </lineage>
</organism>
<gene>
    <name evidence="3" type="ORF">MUN80_08525</name>
</gene>
<evidence type="ECO:0000313" key="3">
    <source>
        <dbReference type="EMBL" id="UOQ54791.1"/>
    </source>
</evidence>
<sequence>MKTFKIYLTMVLAFFMLSTSFTEAQAQNEPKKGWSKKAKGAAIGGGAGVVGGAVVGGTKGALIGGVAGAAAGGLIGRKKDKKKDPVRHAEYTRKD</sequence>